<proteinExistence type="predicted"/>
<dbReference type="PANTHER" id="PTHR46825">
    <property type="entry name" value="D-ALANYL-D-ALANINE-CARBOXYPEPTIDASE/ENDOPEPTIDASE AMPH"/>
    <property type="match status" value="1"/>
</dbReference>
<feature type="chain" id="PRO_5041973797" evidence="1">
    <location>
        <begin position="25"/>
        <end position="406"/>
    </location>
</feature>
<evidence type="ECO:0000313" key="4">
    <source>
        <dbReference type="Proteomes" id="UP000466607"/>
    </source>
</evidence>
<sequence length="406" mass="43505">MTTHSRHPLHIAALVIALLLPGCASTSTAPALRTIDAQELQTLVDRLAGELMVPGAFVLLRTPQGRFTAAAGTTELGAHTPPTAGTHFRIASNTKTMTAALIVLLAQDGKLRFDDPVSDYVQNVPNGENITLAALLTMRSGLYGYTSDPVLAAALDADPRRSWSPGEVLEIAYRHPPQFAPDTAYEYSNTNYALLGLVAEKAGGRPLARQFDDRLFGPVGITQTSLPAVDDTTMPTPYSHGYMYGGSFYALADEPYPAQMQAGARNGTLEPVDYTHQNSSYATAAGGAISTADDLSTWMAALVDGEVFDADHQRQWTASLRPEDPDAPDAQQYGYGISYQRFGPNAAMYYHGGELPGFNSFMGHDADNDVSLVIWTNLTLSPDGRTTAQAMLAPLLDQIYAGLSLS</sequence>
<dbReference type="PANTHER" id="PTHR46825:SF7">
    <property type="entry name" value="D-ALANYL-D-ALANINE CARBOXYPEPTIDASE"/>
    <property type="match status" value="1"/>
</dbReference>
<evidence type="ECO:0000256" key="1">
    <source>
        <dbReference type="SAM" id="SignalP"/>
    </source>
</evidence>
<name>A0AAD1MQ08_9MYCO</name>
<dbReference type="InterPro" id="IPR050491">
    <property type="entry name" value="AmpC-like"/>
</dbReference>
<dbReference type="RefSeq" id="WP_134055543.1">
    <property type="nucleotide sequence ID" value="NZ_AP022586.1"/>
</dbReference>
<keyword evidence="4" id="KW-1185">Reference proteome</keyword>
<dbReference type="GO" id="GO:0004180">
    <property type="term" value="F:carboxypeptidase activity"/>
    <property type="evidence" value="ECO:0007669"/>
    <property type="project" value="UniProtKB-KW"/>
</dbReference>
<accession>A0AAD1MQ08</accession>
<dbReference type="InterPro" id="IPR001466">
    <property type="entry name" value="Beta-lactam-related"/>
</dbReference>
<feature type="domain" description="Beta-lactamase-related" evidence="2">
    <location>
        <begin position="44"/>
        <end position="391"/>
    </location>
</feature>
<dbReference type="Gene3D" id="3.40.710.10">
    <property type="entry name" value="DD-peptidase/beta-lactamase superfamily"/>
    <property type="match status" value="1"/>
</dbReference>
<keyword evidence="3" id="KW-0378">Hydrolase</keyword>
<feature type="signal peptide" evidence="1">
    <location>
        <begin position="1"/>
        <end position="24"/>
    </location>
</feature>
<reference evidence="3 4" key="1">
    <citation type="journal article" date="2019" name="Emerg. Microbes Infect.">
        <title>Comprehensive subspecies identification of 175 nontuberculous mycobacteria species based on 7547 genomic profiles.</title>
        <authorList>
            <person name="Matsumoto Y."/>
            <person name="Kinjo T."/>
            <person name="Motooka D."/>
            <person name="Nabeya D."/>
            <person name="Jung N."/>
            <person name="Uechi K."/>
            <person name="Horii T."/>
            <person name="Iida T."/>
            <person name="Fujita J."/>
            <person name="Nakamura S."/>
        </authorList>
    </citation>
    <scope>NUCLEOTIDE SEQUENCE [LARGE SCALE GENOMIC DNA]</scope>
    <source>
        <strain evidence="3 4">JCM 17423</strain>
    </source>
</reference>
<dbReference type="Pfam" id="PF00144">
    <property type="entry name" value="Beta-lactamase"/>
    <property type="match status" value="1"/>
</dbReference>
<protein>
    <submittedName>
        <fullName evidence="3">D-Ala-D-Ala carboxypeptidase</fullName>
    </submittedName>
</protein>
<dbReference type="SUPFAM" id="SSF56601">
    <property type="entry name" value="beta-lactamase/transpeptidase-like"/>
    <property type="match status" value="1"/>
</dbReference>
<gene>
    <name evidence="3" type="ORF">MLIT_01860</name>
</gene>
<dbReference type="AlphaFoldDB" id="A0AAD1MQ08"/>
<dbReference type="Proteomes" id="UP000466607">
    <property type="component" value="Chromosome"/>
</dbReference>
<keyword evidence="1" id="KW-0732">Signal</keyword>
<keyword evidence="3" id="KW-0645">Protease</keyword>
<evidence type="ECO:0000313" key="3">
    <source>
        <dbReference type="EMBL" id="BBY14594.1"/>
    </source>
</evidence>
<keyword evidence="3" id="KW-0121">Carboxypeptidase</keyword>
<organism evidence="3 4">
    <name type="scientific">Mycolicibacterium litorale</name>
    <dbReference type="NCBI Taxonomy" id="758802"/>
    <lineage>
        <taxon>Bacteria</taxon>
        <taxon>Bacillati</taxon>
        <taxon>Actinomycetota</taxon>
        <taxon>Actinomycetes</taxon>
        <taxon>Mycobacteriales</taxon>
        <taxon>Mycobacteriaceae</taxon>
        <taxon>Mycolicibacterium</taxon>
    </lineage>
</organism>
<dbReference type="EMBL" id="AP022586">
    <property type="protein sequence ID" value="BBY14594.1"/>
    <property type="molecule type" value="Genomic_DNA"/>
</dbReference>
<evidence type="ECO:0000259" key="2">
    <source>
        <dbReference type="Pfam" id="PF00144"/>
    </source>
</evidence>
<dbReference type="InterPro" id="IPR012338">
    <property type="entry name" value="Beta-lactam/transpept-like"/>
</dbReference>